<organism evidence="1 2">
    <name type="scientific">candidate division WWE3 bacterium RBG_16_37_10</name>
    <dbReference type="NCBI Taxonomy" id="1802610"/>
    <lineage>
        <taxon>Bacteria</taxon>
        <taxon>Katanobacteria</taxon>
    </lineage>
</organism>
<dbReference type="Pfam" id="PF07091">
    <property type="entry name" value="FmrO"/>
    <property type="match status" value="1"/>
</dbReference>
<accession>A0A1F4UWT0</accession>
<sequence>MSNTVENNPTDHSAGKISSSHLILVYAHKITRTYKITLNEVTKRIEDKVNKHLDLKNIINTSDLRKIEKNSAFKNMLKEVKKEIYYDLRKYRNKGSGDKTQEIIKRLDEALEKNDLEKATGLFDESVREHVSTNERLEYIQNFHSQFEDLINGSRIIIDIGGGLYPLTFPFENAMNLNQYIWIDSDAKSYEILERFQKLYKKNMPSSKNSHQIKSQLNIPEIILYNESFEQRKWNEYFSNEPDLVLMLKLVPVIWRQQRNLIEKLASIPGKALLVTANKESMTKKANVVKRENAILLKFIKLTGRKVTRKIDTQNEFGYLLT</sequence>
<protein>
    <submittedName>
        <fullName evidence="1">Uncharacterized protein</fullName>
    </submittedName>
</protein>
<dbReference type="AlphaFoldDB" id="A0A1F4UWT0"/>
<gene>
    <name evidence="1" type="ORF">A2W32_04215</name>
</gene>
<name>A0A1F4UWT0_UNCKA</name>
<dbReference type="InterPro" id="IPR029063">
    <property type="entry name" value="SAM-dependent_MTases_sf"/>
</dbReference>
<dbReference type="Proteomes" id="UP000177371">
    <property type="component" value="Unassembled WGS sequence"/>
</dbReference>
<comment type="caution">
    <text evidence="1">The sequence shown here is derived from an EMBL/GenBank/DDBJ whole genome shotgun (WGS) entry which is preliminary data.</text>
</comment>
<reference evidence="1 2" key="1">
    <citation type="journal article" date="2016" name="Nat. Commun.">
        <title>Thousands of microbial genomes shed light on interconnected biogeochemical processes in an aquifer system.</title>
        <authorList>
            <person name="Anantharaman K."/>
            <person name="Brown C.T."/>
            <person name="Hug L.A."/>
            <person name="Sharon I."/>
            <person name="Castelle C.J."/>
            <person name="Probst A.J."/>
            <person name="Thomas B.C."/>
            <person name="Singh A."/>
            <person name="Wilkins M.J."/>
            <person name="Karaoz U."/>
            <person name="Brodie E.L."/>
            <person name="Williams K.H."/>
            <person name="Hubbard S.S."/>
            <person name="Banfield J.F."/>
        </authorList>
    </citation>
    <scope>NUCLEOTIDE SEQUENCE [LARGE SCALE GENOMIC DNA]</scope>
</reference>
<dbReference type="STRING" id="1802610.A2W32_04215"/>
<dbReference type="Gene3D" id="3.40.50.150">
    <property type="entry name" value="Vaccinia Virus protein VP39"/>
    <property type="match status" value="1"/>
</dbReference>
<evidence type="ECO:0000313" key="1">
    <source>
        <dbReference type="EMBL" id="OGC49372.1"/>
    </source>
</evidence>
<proteinExistence type="predicted"/>
<dbReference type="EMBL" id="MEUT01000051">
    <property type="protein sequence ID" value="OGC49372.1"/>
    <property type="molecule type" value="Genomic_DNA"/>
</dbReference>
<evidence type="ECO:0000313" key="2">
    <source>
        <dbReference type="Proteomes" id="UP000177371"/>
    </source>
</evidence>
<dbReference type="InterPro" id="IPR025981">
    <property type="entry name" value="rRNA_MeTrfase"/>
</dbReference>